<dbReference type="GO" id="GO:0017054">
    <property type="term" value="C:negative cofactor 2 complex"/>
    <property type="evidence" value="ECO:0007669"/>
    <property type="project" value="InterPro"/>
</dbReference>
<dbReference type="FunFam" id="1.10.20.10:FF:000019">
    <property type="entry name" value="Negative cofactor 2 beta"/>
    <property type="match status" value="1"/>
</dbReference>
<dbReference type="InterPro" id="IPR042225">
    <property type="entry name" value="Ncb2"/>
</dbReference>
<dbReference type="STRING" id="1109443.G4T7D0"/>
<dbReference type="OMA" id="RDAKFKK"/>
<evidence type="ECO:0000313" key="4">
    <source>
        <dbReference type="EMBL" id="CCA67240.1"/>
    </source>
</evidence>
<dbReference type="InParanoid" id="G4T7D0"/>
<gene>
    <name evidence="4" type="ORF">PIIN_01073</name>
</gene>
<dbReference type="PRINTS" id="PR00615">
    <property type="entry name" value="CCAATSUBUNTA"/>
</dbReference>
<dbReference type="Gene3D" id="1.10.20.10">
    <property type="entry name" value="Histone, subunit A"/>
    <property type="match status" value="1"/>
</dbReference>
<dbReference type="AlphaFoldDB" id="G4T7D0"/>
<dbReference type="HOGENOM" id="CLU_066247_11_3_1"/>
<dbReference type="InterPro" id="IPR003958">
    <property type="entry name" value="CBFA_NFYB_domain"/>
</dbReference>
<dbReference type="GO" id="GO:0051123">
    <property type="term" value="P:RNA polymerase II preinitiation complex assembly"/>
    <property type="evidence" value="ECO:0007669"/>
    <property type="project" value="TreeGrafter"/>
</dbReference>
<protein>
    <submittedName>
        <fullName evidence="4">Related to TATA-binding protein-associated phosphoprotein Dr1 protein</fullName>
    </submittedName>
</protein>
<dbReference type="Pfam" id="PF00808">
    <property type="entry name" value="CBFD_NFYB_HMF"/>
    <property type="match status" value="1"/>
</dbReference>
<organism evidence="4 5">
    <name type="scientific">Serendipita indica (strain DSM 11827)</name>
    <name type="common">Root endophyte fungus</name>
    <name type="synonym">Piriformospora indica</name>
    <dbReference type="NCBI Taxonomy" id="1109443"/>
    <lineage>
        <taxon>Eukaryota</taxon>
        <taxon>Fungi</taxon>
        <taxon>Dikarya</taxon>
        <taxon>Basidiomycota</taxon>
        <taxon>Agaricomycotina</taxon>
        <taxon>Agaricomycetes</taxon>
        <taxon>Sebacinales</taxon>
        <taxon>Serendipitaceae</taxon>
        <taxon>Serendipita</taxon>
    </lineage>
</organism>
<evidence type="ECO:0000256" key="1">
    <source>
        <dbReference type="ARBA" id="ARBA00004123"/>
    </source>
</evidence>
<dbReference type="PANTHER" id="PTHR46138">
    <property type="entry name" value="PROTEIN DR1"/>
    <property type="match status" value="1"/>
</dbReference>
<dbReference type="Proteomes" id="UP000007148">
    <property type="component" value="Unassembled WGS sequence"/>
</dbReference>
<evidence type="ECO:0000256" key="2">
    <source>
        <dbReference type="ARBA" id="ARBA00023242"/>
    </source>
</evidence>
<dbReference type="SUPFAM" id="SSF47113">
    <property type="entry name" value="Histone-fold"/>
    <property type="match status" value="1"/>
</dbReference>
<keyword evidence="5" id="KW-1185">Reference proteome</keyword>
<proteinExistence type="predicted"/>
<dbReference type="EMBL" id="CAFZ01000011">
    <property type="protein sequence ID" value="CCA67240.1"/>
    <property type="molecule type" value="Genomic_DNA"/>
</dbReference>
<dbReference type="InterPro" id="IPR009072">
    <property type="entry name" value="Histone-fold"/>
</dbReference>
<dbReference type="PANTHER" id="PTHR46138:SF1">
    <property type="entry name" value="PROTEIN DR1"/>
    <property type="match status" value="1"/>
</dbReference>
<evidence type="ECO:0000313" key="5">
    <source>
        <dbReference type="Proteomes" id="UP000007148"/>
    </source>
</evidence>
<keyword evidence="2" id="KW-0539">Nucleus</keyword>
<dbReference type="OrthoDB" id="601405at2759"/>
<dbReference type="GO" id="GO:0017025">
    <property type="term" value="F:TBP-class protein binding"/>
    <property type="evidence" value="ECO:0007669"/>
    <property type="project" value="TreeGrafter"/>
</dbReference>
<sequence length="150" mass="16444">MSDQDVGGTGANDDDLPLPKATVNKYVSEILGPSLSASKETLQLVLDCCIEFIHLVSSESNEVCEKESRKTISPDHVLSALKTLGFEKYIPELEEVVKDHKQIVKSDRDRKAAKMQDNDMSPEELLAMQQSLFAQSVAKLNNGIAEPATP</sequence>
<accession>G4T7D0</accession>
<feature type="domain" description="Transcription factor CBF/NF-Y/archaeal histone" evidence="3">
    <location>
        <begin position="18"/>
        <end position="81"/>
    </location>
</feature>
<dbReference type="FunCoup" id="G4T7D0">
    <property type="interactions" value="425"/>
</dbReference>
<name>G4T7D0_SERID</name>
<dbReference type="GO" id="GO:0016251">
    <property type="term" value="F:RNA polymerase II general transcription initiation factor activity"/>
    <property type="evidence" value="ECO:0007669"/>
    <property type="project" value="TreeGrafter"/>
</dbReference>
<comment type="subcellular location">
    <subcellularLocation>
        <location evidence="1">Nucleus</location>
    </subcellularLocation>
</comment>
<dbReference type="CDD" id="cd22905">
    <property type="entry name" value="HFD_Dr1"/>
    <property type="match status" value="1"/>
</dbReference>
<dbReference type="eggNOG" id="KOG0871">
    <property type="taxonomic scope" value="Eukaryota"/>
</dbReference>
<dbReference type="GO" id="GO:0000122">
    <property type="term" value="P:negative regulation of transcription by RNA polymerase II"/>
    <property type="evidence" value="ECO:0007669"/>
    <property type="project" value="InterPro"/>
</dbReference>
<evidence type="ECO:0000259" key="3">
    <source>
        <dbReference type="Pfam" id="PF00808"/>
    </source>
</evidence>
<dbReference type="GO" id="GO:0046982">
    <property type="term" value="F:protein heterodimerization activity"/>
    <property type="evidence" value="ECO:0007669"/>
    <property type="project" value="InterPro"/>
</dbReference>
<reference evidence="4 5" key="1">
    <citation type="journal article" date="2011" name="PLoS Pathog.">
        <title>Endophytic Life Strategies Decoded by Genome and Transcriptome Analyses of the Mutualistic Root Symbiont Piriformospora indica.</title>
        <authorList>
            <person name="Zuccaro A."/>
            <person name="Lahrmann U."/>
            <person name="Guldener U."/>
            <person name="Langen G."/>
            <person name="Pfiffi S."/>
            <person name="Biedenkopf D."/>
            <person name="Wong P."/>
            <person name="Samans B."/>
            <person name="Grimm C."/>
            <person name="Basiewicz M."/>
            <person name="Murat C."/>
            <person name="Martin F."/>
            <person name="Kogel K.H."/>
        </authorList>
    </citation>
    <scope>NUCLEOTIDE SEQUENCE [LARGE SCALE GENOMIC DNA]</scope>
    <source>
        <strain evidence="4 5">DSM 11827</strain>
    </source>
</reference>
<comment type="caution">
    <text evidence="4">The sequence shown here is derived from an EMBL/GenBank/DDBJ whole genome shotgun (WGS) entry which is preliminary data.</text>
</comment>